<sequence length="441" mass="48840">MLKSKLSTIIALISLTLIVLFGYVFLKDLQGPSISFSVDNKELGQKIGPRKEIKVIAADTSGIRKIKVSVRRGGKTLELYEKNYADSPKSTEYAFTLEDAKLPEGAFTLIVTTHDASFAGFNKGNSTTRELPLVMDNKHPRIAVETTPPTIHRGGTALIVYTASEELTQTGIFVNDIFFPAFKQKENTYACLFAFPEFLSSSEYFPQIIAEDTAGNITESRLIVNAVNRNYPTDKVKITETFLTLKEEELKKIAPGKETTLERYIEANGNIRKQNDQLISDVCTKNTSPKPKWENDFKILPRSAVKAQFGDRRTYYLGEKEIDKQVHLGYDFASVAKDNVPAGNHGTVVFAGYNGIYGNLVILEHGMGLNSIYSHLTELFVAVGDTVEKGQIIGTTGTTGLAVGDHVHFGIYLGGIAVQPKEWIDPKWVRSNISTRLSKAR</sequence>
<keyword evidence="4" id="KW-1185">Reference proteome</keyword>
<dbReference type="Pfam" id="PF01551">
    <property type="entry name" value="Peptidase_M23"/>
    <property type="match status" value="1"/>
</dbReference>
<dbReference type="PANTHER" id="PTHR21666:SF289">
    <property type="entry name" value="L-ALA--D-GLU ENDOPEPTIDASE"/>
    <property type="match status" value="1"/>
</dbReference>
<dbReference type="RefSeq" id="WP_334314977.1">
    <property type="nucleotide sequence ID" value="NZ_CP065938.1"/>
</dbReference>
<dbReference type="SUPFAM" id="SSF51261">
    <property type="entry name" value="Duplicated hybrid motif"/>
    <property type="match status" value="1"/>
</dbReference>
<dbReference type="CDD" id="cd12797">
    <property type="entry name" value="M23_peptidase"/>
    <property type="match status" value="1"/>
</dbReference>
<proteinExistence type="predicted"/>
<dbReference type="Gene3D" id="2.70.70.10">
    <property type="entry name" value="Glucose Permease (Domain IIA)"/>
    <property type="match status" value="1"/>
</dbReference>
<dbReference type="InterPro" id="IPR016047">
    <property type="entry name" value="M23ase_b-sheet_dom"/>
</dbReference>
<organism evidence="3 4">
    <name type="scientific">Taurinivorans muris</name>
    <dbReference type="NCBI Taxonomy" id="2787751"/>
    <lineage>
        <taxon>Bacteria</taxon>
        <taxon>Pseudomonadati</taxon>
        <taxon>Thermodesulfobacteriota</taxon>
        <taxon>Desulfovibrionia</taxon>
        <taxon>Desulfovibrionales</taxon>
        <taxon>Desulfovibrionaceae</taxon>
        <taxon>Taurinivorans</taxon>
    </lineage>
</organism>
<dbReference type="EMBL" id="CP065938">
    <property type="protein sequence ID" value="UWX05398.1"/>
    <property type="molecule type" value="Genomic_DNA"/>
</dbReference>
<protein>
    <submittedName>
        <fullName evidence="3">M23 family metallopeptidase</fullName>
    </submittedName>
</protein>
<dbReference type="PANTHER" id="PTHR21666">
    <property type="entry name" value="PEPTIDASE-RELATED"/>
    <property type="match status" value="1"/>
</dbReference>
<dbReference type="InterPro" id="IPR011055">
    <property type="entry name" value="Dup_hybrid_motif"/>
</dbReference>
<feature type="domain" description="M23ase beta-sheet core" evidence="2">
    <location>
        <begin position="326"/>
        <end position="420"/>
    </location>
</feature>
<dbReference type="InterPro" id="IPR050570">
    <property type="entry name" value="Cell_wall_metabolism_enzyme"/>
</dbReference>
<gene>
    <name evidence="3" type="ORF">JBF11_08065</name>
</gene>
<accession>A0ABY5Y085</accession>
<reference evidence="3" key="1">
    <citation type="submission" date="2020-12" db="EMBL/GenBank/DDBJ databases">
        <title>Taurinivorans muris gen. nov., sp. nov., fundamental and realized metabolic niche of a ubiquitous sulfidogenic bacterium in the murine intestine.</title>
        <authorList>
            <person name="Ye H."/>
            <person name="Hanson B.T."/>
            <person name="Loy A."/>
        </authorList>
    </citation>
    <scope>NUCLEOTIDE SEQUENCE</scope>
    <source>
        <strain evidence="3">LT0009</strain>
    </source>
</reference>
<dbReference type="Proteomes" id="UP001058120">
    <property type="component" value="Chromosome"/>
</dbReference>
<name>A0ABY5Y085_9BACT</name>
<evidence type="ECO:0000259" key="2">
    <source>
        <dbReference type="Pfam" id="PF01551"/>
    </source>
</evidence>
<evidence type="ECO:0000313" key="4">
    <source>
        <dbReference type="Proteomes" id="UP001058120"/>
    </source>
</evidence>
<evidence type="ECO:0000313" key="3">
    <source>
        <dbReference type="EMBL" id="UWX05398.1"/>
    </source>
</evidence>
<evidence type="ECO:0000256" key="1">
    <source>
        <dbReference type="ARBA" id="ARBA00022729"/>
    </source>
</evidence>
<keyword evidence="1" id="KW-0732">Signal</keyword>